<feature type="transmembrane region" description="Helical" evidence="12">
    <location>
        <begin position="530"/>
        <end position="547"/>
    </location>
</feature>
<evidence type="ECO:0000256" key="12">
    <source>
        <dbReference type="SAM" id="Phobius"/>
    </source>
</evidence>
<evidence type="ECO:0000256" key="8">
    <source>
        <dbReference type="ARBA" id="ARBA00023065"/>
    </source>
</evidence>
<feature type="transmembrane region" description="Helical" evidence="12">
    <location>
        <begin position="635"/>
        <end position="652"/>
    </location>
</feature>
<organism evidence="13 14">
    <name type="scientific">Strongylocentrotus purpuratus</name>
    <name type="common">Purple sea urchin</name>
    <dbReference type="NCBI Taxonomy" id="7668"/>
    <lineage>
        <taxon>Eukaryota</taxon>
        <taxon>Metazoa</taxon>
        <taxon>Echinodermata</taxon>
        <taxon>Eleutherozoa</taxon>
        <taxon>Echinozoa</taxon>
        <taxon>Echinoidea</taxon>
        <taxon>Euechinoidea</taxon>
        <taxon>Echinacea</taxon>
        <taxon>Camarodonta</taxon>
        <taxon>Echinidea</taxon>
        <taxon>Strongylocentrotidae</taxon>
        <taxon>Strongylocentrotus</taxon>
    </lineage>
</organism>
<feature type="transmembrane region" description="Helical" evidence="12">
    <location>
        <begin position="142"/>
        <end position="163"/>
    </location>
</feature>
<keyword evidence="3" id="KW-0813">Transport</keyword>
<evidence type="ECO:0000313" key="13">
    <source>
        <dbReference type="EnsemblMetazoa" id="XP_011664479"/>
    </source>
</evidence>
<evidence type="ECO:0000256" key="3">
    <source>
        <dbReference type="ARBA" id="ARBA00022448"/>
    </source>
</evidence>
<dbReference type="GO" id="GO:0015252">
    <property type="term" value="F:proton channel activity"/>
    <property type="evidence" value="ECO:0000318"/>
    <property type="project" value="GO_Central"/>
</dbReference>
<evidence type="ECO:0000256" key="10">
    <source>
        <dbReference type="ARBA" id="ARBA00023303"/>
    </source>
</evidence>
<dbReference type="GO" id="GO:0005886">
    <property type="term" value="C:plasma membrane"/>
    <property type="evidence" value="ECO:0000318"/>
    <property type="project" value="GO_Central"/>
</dbReference>
<dbReference type="RefSeq" id="XP_011664479.2">
    <property type="nucleotide sequence ID" value="XM_011666177.2"/>
</dbReference>
<keyword evidence="7 12" id="KW-1133">Transmembrane helix</keyword>
<name>A0A7M7HJE1_STRPU</name>
<dbReference type="OrthoDB" id="6429739at2759"/>
<dbReference type="FunCoup" id="A0A7M7HJE1">
    <property type="interactions" value="859"/>
</dbReference>
<evidence type="ECO:0000256" key="11">
    <source>
        <dbReference type="SAM" id="MobiDB-lite"/>
    </source>
</evidence>
<feature type="transmembrane region" description="Helical" evidence="12">
    <location>
        <begin position="567"/>
        <end position="585"/>
    </location>
</feature>
<dbReference type="InParanoid" id="A0A7M7HJE1"/>
<keyword evidence="8" id="KW-0406">Ion transport</keyword>
<keyword evidence="6" id="KW-0375">Hydrogen ion transport</keyword>
<proteinExistence type="inferred from homology"/>
<dbReference type="InterPro" id="IPR004878">
    <property type="entry name" value="Otopetrin"/>
</dbReference>
<comment type="subcellular location">
    <subcellularLocation>
        <location evidence="1">Cell membrane</location>
        <topology evidence="1">Multi-pass membrane protein</topology>
    </subcellularLocation>
</comment>
<evidence type="ECO:0000256" key="5">
    <source>
        <dbReference type="ARBA" id="ARBA00022692"/>
    </source>
</evidence>
<protein>
    <submittedName>
        <fullName evidence="13">Uncharacterized protein</fullName>
    </submittedName>
</protein>
<evidence type="ECO:0000256" key="7">
    <source>
        <dbReference type="ARBA" id="ARBA00022989"/>
    </source>
</evidence>
<dbReference type="PANTHER" id="PTHR21522">
    <property type="entry name" value="PROTON CHANNEL OTOP"/>
    <property type="match status" value="1"/>
</dbReference>
<reference evidence="13" key="2">
    <citation type="submission" date="2021-01" db="UniProtKB">
        <authorList>
            <consortium name="EnsemblMetazoa"/>
        </authorList>
    </citation>
    <scope>IDENTIFICATION</scope>
</reference>
<sequence length="713" mass="78570">MAERYVYTQKAKEELRAAKDIADRLATRGWCNSICQGRECSASYNFGNNPHRPHSSLSDQQNMGTLELSLRYPTGVHVGMEPECNNFHGLDDHDDHEPDEDLWTLMSMMHGLIVVTMVFVLDTAQVFLRDSTEARPVLLSHVEGFFIFLYLVSIAWMIVVIVLKRPLPSSDDEERIDTQAGSRYSNVGLLFFGIGSCLWAIMRTASHIEKNGGPCGARGIFAFGSILSVAFTMLQIYYFWRFSRYCIVRWQPLAKMALMHLCANNVSVWARTMIEETWEDFLLKYMKGTYDKGAGKGYDKGSSGKGYDTGGAAYDPTGAGTAYDAGTGYTPSGGSNGGGGYNPGGGPSYGGGSRTPGYSTGARLLQELAGYTAQDPVPVFGAYGDPVYGYGYGGAMDNYVNPNDVIYNGTTFGGGNGSLSPVEECLDGKYDTGLGLATYKASVFLYSFTVEYSIIGAAMAYVMWKNIGRKVHTSQKPTNSTEMSFSFECGLLLGVLCTMCGVIILILNIIYLGDPEKSKESFVSIHGYRIFLNFVSILGCILAFIGIHRGGWQTDHSAGPAHRVDAALLWMCVTGVFLQGIYTFVASASSMGVSEHAGLIWVDETTHLIQTVMQVLLILDAMHRKPPEDFKQTRTKQIIMFLLVCNITWWLVNTYELKGGYDLFALENNYYGATAWYVIVHIAAPLKILFRFHSTACFFEIWSTKGVDSNNGH</sequence>
<evidence type="ECO:0000256" key="2">
    <source>
        <dbReference type="ARBA" id="ARBA00006513"/>
    </source>
</evidence>
<evidence type="ECO:0000256" key="4">
    <source>
        <dbReference type="ARBA" id="ARBA00022475"/>
    </source>
</evidence>
<feature type="transmembrane region" description="Helical" evidence="12">
    <location>
        <begin position="485"/>
        <end position="510"/>
    </location>
</feature>
<feature type="transmembrane region" description="Helical" evidence="12">
    <location>
        <begin position="672"/>
        <end position="690"/>
    </location>
</feature>
<feature type="transmembrane region" description="Helical" evidence="12">
    <location>
        <begin position="221"/>
        <end position="240"/>
    </location>
</feature>
<dbReference type="AlphaFoldDB" id="A0A7M7HJE1"/>
<keyword evidence="5 12" id="KW-0812">Transmembrane</keyword>
<feature type="region of interest" description="Disordered" evidence="11">
    <location>
        <begin position="334"/>
        <end position="353"/>
    </location>
</feature>
<accession>A0A7M7HJE1</accession>
<dbReference type="OMA" id="CCNSKID"/>
<feature type="transmembrane region" description="Helical" evidence="12">
    <location>
        <begin position="102"/>
        <end position="121"/>
    </location>
</feature>
<evidence type="ECO:0000256" key="1">
    <source>
        <dbReference type="ARBA" id="ARBA00004651"/>
    </source>
</evidence>
<comment type="similarity">
    <text evidence="2">Belongs to the otopetrin family.</text>
</comment>
<keyword evidence="10" id="KW-0407">Ion channel</keyword>
<keyword evidence="14" id="KW-1185">Reference proteome</keyword>
<evidence type="ECO:0000256" key="9">
    <source>
        <dbReference type="ARBA" id="ARBA00023136"/>
    </source>
</evidence>
<reference evidence="14" key="1">
    <citation type="submission" date="2015-02" db="EMBL/GenBank/DDBJ databases">
        <title>Genome sequencing for Strongylocentrotus purpuratus.</title>
        <authorList>
            <person name="Murali S."/>
            <person name="Liu Y."/>
            <person name="Vee V."/>
            <person name="English A."/>
            <person name="Wang M."/>
            <person name="Skinner E."/>
            <person name="Han Y."/>
            <person name="Muzny D.M."/>
            <person name="Worley K.C."/>
            <person name="Gibbs R.A."/>
        </authorList>
    </citation>
    <scope>NUCLEOTIDE SEQUENCE</scope>
</reference>
<dbReference type="GO" id="GO:1902600">
    <property type="term" value="P:proton transmembrane transport"/>
    <property type="evidence" value="ECO:0000318"/>
    <property type="project" value="GO_Central"/>
</dbReference>
<evidence type="ECO:0000256" key="6">
    <source>
        <dbReference type="ARBA" id="ARBA00022781"/>
    </source>
</evidence>
<feature type="transmembrane region" description="Helical" evidence="12">
    <location>
        <begin position="183"/>
        <end position="201"/>
    </location>
</feature>
<dbReference type="EnsemblMetazoa" id="XM_011666177">
    <property type="protein sequence ID" value="XP_011664479"/>
    <property type="gene ID" value="LOC579173"/>
</dbReference>
<dbReference type="PANTHER" id="PTHR21522:SF32">
    <property type="entry name" value="OTOPETRIN-2"/>
    <property type="match status" value="1"/>
</dbReference>
<feature type="transmembrane region" description="Helical" evidence="12">
    <location>
        <begin position="443"/>
        <end position="464"/>
    </location>
</feature>
<keyword evidence="4" id="KW-1003">Cell membrane</keyword>
<evidence type="ECO:0000313" key="14">
    <source>
        <dbReference type="Proteomes" id="UP000007110"/>
    </source>
</evidence>
<dbReference type="Pfam" id="PF03189">
    <property type="entry name" value="Otopetrin"/>
    <property type="match status" value="1"/>
</dbReference>
<keyword evidence="9 12" id="KW-0472">Membrane</keyword>
<dbReference type="Proteomes" id="UP000007110">
    <property type="component" value="Unassembled WGS sequence"/>
</dbReference>
<dbReference type="GeneID" id="579173"/>